<dbReference type="AlphaFoldDB" id="A0A3M7SVM0"/>
<sequence>MDNRISACGHFLKDQNMFNIIFEIKISDNSRLQNFQKFKANEKSNLNLFIHELIHALGFVHEQSRPDRDFYKFPSSFGDIMGFKYDYDSIMHYSSFDFSKNGLPTIVPLQQANFLMNKFNQKVGSAIGLASRMLNDSEKIKILAIFCLSFHYLVYQNLFKMLKFCQSYLNNFEFGVQIKTNLYIFCSSTFPFPTGRVEEESRKRNVQASFIL</sequence>
<feature type="binding site" evidence="1">
    <location>
        <position position="61"/>
    </location>
    <ligand>
        <name>Zn(2+)</name>
        <dbReference type="ChEBI" id="CHEBI:29105"/>
        <note>catalytic</note>
    </ligand>
</feature>
<organism evidence="3 4">
    <name type="scientific">Brachionus plicatilis</name>
    <name type="common">Marine rotifer</name>
    <name type="synonym">Brachionus muelleri</name>
    <dbReference type="NCBI Taxonomy" id="10195"/>
    <lineage>
        <taxon>Eukaryota</taxon>
        <taxon>Metazoa</taxon>
        <taxon>Spiralia</taxon>
        <taxon>Gnathifera</taxon>
        <taxon>Rotifera</taxon>
        <taxon>Eurotatoria</taxon>
        <taxon>Monogononta</taxon>
        <taxon>Pseudotrocha</taxon>
        <taxon>Ploima</taxon>
        <taxon>Brachionidae</taxon>
        <taxon>Brachionus</taxon>
    </lineage>
</organism>
<keyword evidence="1" id="KW-0645">Protease</keyword>
<feature type="binding site" evidence="1">
    <location>
        <position position="51"/>
    </location>
    <ligand>
        <name>Zn(2+)</name>
        <dbReference type="ChEBI" id="CHEBI:29105"/>
        <note>catalytic</note>
    </ligand>
</feature>
<dbReference type="GO" id="GO:0004222">
    <property type="term" value="F:metalloendopeptidase activity"/>
    <property type="evidence" value="ECO:0007669"/>
    <property type="project" value="UniProtKB-UniRule"/>
</dbReference>
<dbReference type="EMBL" id="REGN01000703">
    <property type="protein sequence ID" value="RNA39796.1"/>
    <property type="molecule type" value="Genomic_DNA"/>
</dbReference>
<evidence type="ECO:0000259" key="2">
    <source>
        <dbReference type="PROSITE" id="PS51864"/>
    </source>
</evidence>
<protein>
    <submittedName>
        <fullName evidence="3">Zinc metallo ase nas-4</fullName>
    </submittedName>
</protein>
<proteinExistence type="predicted"/>
<keyword evidence="1" id="KW-0479">Metal-binding</keyword>
<dbReference type="Proteomes" id="UP000276133">
    <property type="component" value="Unassembled WGS sequence"/>
</dbReference>
<keyword evidence="1" id="KW-0378">Hydrolase</keyword>
<feature type="active site" evidence="1">
    <location>
        <position position="52"/>
    </location>
</feature>
<dbReference type="STRING" id="10195.A0A3M7SVM0"/>
<dbReference type="PROSITE" id="PS51864">
    <property type="entry name" value="ASTACIN"/>
    <property type="match status" value="1"/>
</dbReference>
<keyword evidence="4" id="KW-1185">Reference proteome</keyword>
<feature type="binding site" evidence="1">
    <location>
        <position position="55"/>
    </location>
    <ligand>
        <name>Zn(2+)</name>
        <dbReference type="ChEBI" id="CHEBI:29105"/>
        <note>catalytic</note>
    </ligand>
</feature>
<dbReference type="InterPro" id="IPR001506">
    <property type="entry name" value="Peptidase_M12A"/>
</dbReference>
<reference evidence="3 4" key="1">
    <citation type="journal article" date="2018" name="Sci. Rep.">
        <title>Genomic signatures of local adaptation to the degree of environmental predictability in rotifers.</title>
        <authorList>
            <person name="Franch-Gras L."/>
            <person name="Hahn C."/>
            <person name="Garcia-Roger E.M."/>
            <person name="Carmona M.J."/>
            <person name="Serra M."/>
            <person name="Gomez A."/>
        </authorList>
    </citation>
    <scope>NUCLEOTIDE SEQUENCE [LARGE SCALE GENOMIC DNA]</scope>
    <source>
        <strain evidence="3">HYR1</strain>
    </source>
</reference>
<evidence type="ECO:0000313" key="3">
    <source>
        <dbReference type="EMBL" id="RNA39796.1"/>
    </source>
</evidence>
<dbReference type="PANTHER" id="PTHR10127:SF850">
    <property type="entry name" value="METALLOENDOPEPTIDASE"/>
    <property type="match status" value="1"/>
</dbReference>
<evidence type="ECO:0000313" key="4">
    <source>
        <dbReference type="Proteomes" id="UP000276133"/>
    </source>
</evidence>
<dbReference type="PANTHER" id="PTHR10127">
    <property type="entry name" value="DISCOIDIN, CUB, EGF, LAMININ , AND ZINC METALLOPROTEASE DOMAIN CONTAINING"/>
    <property type="match status" value="1"/>
</dbReference>
<dbReference type="GO" id="GO:0008270">
    <property type="term" value="F:zinc ion binding"/>
    <property type="evidence" value="ECO:0007669"/>
    <property type="project" value="UniProtKB-UniRule"/>
</dbReference>
<gene>
    <name evidence="3" type="ORF">BpHYR1_034392</name>
</gene>
<evidence type="ECO:0000256" key="1">
    <source>
        <dbReference type="PROSITE-ProRule" id="PRU01211"/>
    </source>
</evidence>
<keyword evidence="1" id="KW-0862">Zinc</keyword>
<dbReference type="SUPFAM" id="SSF55486">
    <property type="entry name" value="Metalloproteases ('zincins'), catalytic domain"/>
    <property type="match status" value="1"/>
</dbReference>
<accession>A0A3M7SVM0</accession>
<comment type="cofactor">
    <cofactor evidence="1">
        <name>Zn(2+)</name>
        <dbReference type="ChEBI" id="CHEBI:29105"/>
    </cofactor>
    <text evidence="1">Binds 1 zinc ion per subunit.</text>
</comment>
<name>A0A3M7SVM0_BRAPC</name>
<dbReference type="Gene3D" id="3.40.390.10">
    <property type="entry name" value="Collagenase (Catalytic Domain)"/>
    <property type="match status" value="1"/>
</dbReference>
<keyword evidence="1" id="KW-0482">Metalloprotease</keyword>
<comment type="caution">
    <text evidence="1">Lacks conserved residue(s) required for the propagation of feature annotation.</text>
</comment>
<dbReference type="GO" id="GO:0006508">
    <property type="term" value="P:proteolysis"/>
    <property type="evidence" value="ECO:0007669"/>
    <property type="project" value="UniProtKB-KW"/>
</dbReference>
<comment type="caution">
    <text evidence="3">The sequence shown here is derived from an EMBL/GenBank/DDBJ whole genome shotgun (WGS) entry which is preliminary data.</text>
</comment>
<feature type="domain" description="Peptidase M12A" evidence="2">
    <location>
        <begin position="1"/>
        <end position="148"/>
    </location>
</feature>
<dbReference type="OrthoDB" id="291007at2759"/>
<dbReference type="InterPro" id="IPR024079">
    <property type="entry name" value="MetalloPept_cat_dom_sf"/>
</dbReference>
<dbReference type="Pfam" id="PF01400">
    <property type="entry name" value="Astacin"/>
    <property type="match status" value="2"/>
</dbReference>